<dbReference type="SMART" id="SM00320">
    <property type="entry name" value="WD40"/>
    <property type="match status" value="5"/>
</dbReference>
<evidence type="ECO:0000313" key="5">
    <source>
        <dbReference type="EMBL" id="KAL1583042.1"/>
    </source>
</evidence>
<feature type="region of interest" description="Disordered" evidence="3">
    <location>
        <begin position="442"/>
        <end position="467"/>
    </location>
</feature>
<evidence type="ECO:0000259" key="4">
    <source>
        <dbReference type="SMART" id="SM00717"/>
    </source>
</evidence>
<dbReference type="SUPFAM" id="SSF50978">
    <property type="entry name" value="WD40 repeat-like"/>
    <property type="match status" value="1"/>
</dbReference>
<dbReference type="Gene3D" id="2.130.10.10">
    <property type="entry name" value="YVTN repeat-like/Quinoprotein amine dehydrogenase"/>
    <property type="match status" value="1"/>
</dbReference>
<name>A0AB34KGX0_9PEZI</name>
<dbReference type="Pfam" id="PF13921">
    <property type="entry name" value="Myb_DNA-bind_6"/>
    <property type="match status" value="1"/>
</dbReference>
<feature type="region of interest" description="Disordered" evidence="3">
    <location>
        <begin position="1"/>
        <end position="60"/>
    </location>
</feature>
<comment type="caution">
    <text evidence="5">The sequence shown here is derived from an EMBL/GenBank/DDBJ whole genome shotgun (WGS) entry which is preliminary data.</text>
</comment>
<feature type="region of interest" description="Disordered" evidence="3">
    <location>
        <begin position="166"/>
        <end position="250"/>
    </location>
</feature>
<feature type="compositionally biased region" description="Polar residues" evidence="3">
    <location>
        <begin position="446"/>
        <end position="461"/>
    </location>
</feature>
<dbReference type="SUPFAM" id="SSF46689">
    <property type="entry name" value="Homeodomain-like"/>
    <property type="match status" value="1"/>
</dbReference>
<feature type="repeat" description="WD" evidence="2">
    <location>
        <begin position="736"/>
        <end position="770"/>
    </location>
</feature>
<gene>
    <name evidence="5" type="ORF">WHR41_08487</name>
</gene>
<dbReference type="PANTHER" id="PTHR19842:SF2">
    <property type="entry name" value="WD REPEAT PROTEIN (AFU_ORTHOLOGUE AFUA_5G04300)"/>
    <property type="match status" value="1"/>
</dbReference>
<dbReference type="InterPro" id="IPR001005">
    <property type="entry name" value="SANT/Myb"/>
</dbReference>
<reference evidence="5 6" key="1">
    <citation type="journal article" date="2020" name="Microbiol. Resour. Announc.">
        <title>Draft Genome Sequence of a Cladosporium Species Isolated from the Mesophotic Ascidian Didemnum maculosum.</title>
        <authorList>
            <person name="Gioti A."/>
            <person name="Siaperas R."/>
            <person name="Nikolaivits E."/>
            <person name="Le Goff G."/>
            <person name="Ouazzani J."/>
            <person name="Kotoulas G."/>
            <person name="Topakas E."/>
        </authorList>
    </citation>
    <scope>NUCLEOTIDE SEQUENCE [LARGE SCALE GENOMIC DNA]</scope>
    <source>
        <strain evidence="5 6">TM138-S3</strain>
    </source>
</reference>
<evidence type="ECO:0000256" key="1">
    <source>
        <dbReference type="ARBA" id="ARBA00009890"/>
    </source>
</evidence>
<dbReference type="PROSITE" id="PS50294">
    <property type="entry name" value="WD_REPEATS_REGION"/>
    <property type="match status" value="1"/>
</dbReference>
<dbReference type="InterPro" id="IPR001680">
    <property type="entry name" value="WD40_rpt"/>
</dbReference>
<organism evidence="5 6">
    <name type="scientific">Cladosporium halotolerans</name>
    <dbReference type="NCBI Taxonomy" id="1052096"/>
    <lineage>
        <taxon>Eukaryota</taxon>
        <taxon>Fungi</taxon>
        <taxon>Dikarya</taxon>
        <taxon>Ascomycota</taxon>
        <taxon>Pezizomycotina</taxon>
        <taxon>Dothideomycetes</taxon>
        <taxon>Dothideomycetidae</taxon>
        <taxon>Cladosporiales</taxon>
        <taxon>Cladosporiaceae</taxon>
        <taxon>Cladosporium</taxon>
    </lineage>
</organism>
<dbReference type="GO" id="GO:0031929">
    <property type="term" value="P:TOR signaling"/>
    <property type="evidence" value="ECO:0007669"/>
    <property type="project" value="InterPro"/>
</dbReference>
<comment type="similarity">
    <text evidence="1">Belongs to the WD repeat LST8 family.</text>
</comment>
<dbReference type="GO" id="GO:0031932">
    <property type="term" value="C:TORC2 complex"/>
    <property type="evidence" value="ECO:0007669"/>
    <property type="project" value="InterPro"/>
</dbReference>
<dbReference type="GO" id="GO:0031931">
    <property type="term" value="C:TORC1 complex"/>
    <property type="evidence" value="ECO:0007669"/>
    <property type="project" value="InterPro"/>
</dbReference>
<feature type="domain" description="Myb-like" evidence="4">
    <location>
        <begin position="466"/>
        <end position="514"/>
    </location>
</feature>
<dbReference type="GO" id="GO:0032956">
    <property type="term" value="P:regulation of actin cytoskeleton organization"/>
    <property type="evidence" value="ECO:0007669"/>
    <property type="project" value="TreeGrafter"/>
</dbReference>
<feature type="compositionally biased region" description="Polar residues" evidence="3">
    <location>
        <begin position="344"/>
        <end position="356"/>
    </location>
</feature>
<dbReference type="EMBL" id="JAAQHG020000040">
    <property type="protein sequence ID" value="KAL1583042.1"/>
    <property type="molecule type" value="Genomic_DNA"/>
</dbReference>
<dbReference type="InterPro" id="IPR015943">
    <property type="entry name" value="WD40/YVTN_repeat-like_dom_sf"/>
</dbReference>
<sequence>MAQEIIDLISDSEDEASTQKAATSTLQAFGPRKEKNSSGHARPTFQNHGVIQTPHAHPPTNDARLYNTLPPTATGAFRHPSQNESISDILRQNAQNASGMNSLLATQHQRYASPNAFDNYVNARAIPAPLDSYRASTNRVQQPRSQNTDIVGNAQRVRKFVQYYQKETARKGGSRPTRGHGSTADTKDGPPAANTVWDSRKPLAPATAASSSSKATAVGPTVPPKRKPSSPVPNATQPVAKRSKDTGYKDTEIFEGVRQARRVSAAAVSPIPDPAAVQPPLQDTFIASEQVVYAPTRVTERNVIAPLGGLSSTSMLNSSNGASKGVRQSRESLDLTAKPYQAPVESQQTASRSSAIRKSIEAKQKLDMSTEAAAQKHPPSSRESSEDCPDVIPAKVTTKQPSLASVFTEKPTPTSSIPIPTHEDTPAPLAPKEPVYQDSRPAVPAATNTSTPKVCEPQSSNPGGGFGTRYSAEEDQRLIMLKEQNGITWDQMPRYFSGRTRGSLQVRYSGLKNRKPVASRARYRDSPDDQVSSHATTSEVPNHTMRARRQARTASRNDGFVSWADIKSKKWDGEASEDDSYVPVARKAGPVQSPANTPDVTHPSSIRRLLRCRELGSHGGRAWSSSSRMTISDELQNHVFDSIGPRRYFHGASRDVTCVAWAKDGNRFAAGAIAIDDDRSMQYNRPNNLLLGNVDKNSLQELPEHHVQRPAVTDPRNVNSLHAMQETQDPRLFKTVAALGFSEDGNTLYTGGSDGVVRMYDSSNGRRLHTHRQNAEVALLTTNRNGLLAAGCHLSNDSSISVLRCSDDRFSAVCDIGPGRADVQSSLPIFPSALKWGSGSYGHLLLAGFASDSFEEDRVTAGEVCLWDSTAEKKMPLPTARNVFDVAWNPSPSSGSTLFAVAGTNANKRIRSTIQCFAPNQGRASRVLQWDCPAFDINDVLYCPHDDNLIAAGATDGKVYLWDKRYANRNQSPLHVFSHGQTKNVLDHDRDLELADTGVRFLSWSATGNRLYSGSSDGTLKIWNPYKTTEDALVKDVATFNSAIMSGAFSPDYRDLLIGEDQGQLNLLGIDREGRSVRAAKKFDLYPAPVPPKTEDKLATARELVKTGQIELKPMGILPVKQAAQGPRYSGPFMNPPDGYIAQLERQKQIDLADLVQFNSMLPLMDNLDHQNAKKAAEARVDVVQGALQKARKNQAEYQPLEAKASVQQKQFRDDRHAWKKNMLANATQRCRLDCNYLPPAGDDDGEAPDDRRSEQRIPGRLRAHHQPLDVADMTNAEIAEAGLTSKCSACTGPAAPSKRGLPACERCALARAGLMLGARSARRRFVRTSMAMSGSGASASAVTFTASAAVERPLSQAKAAISRASHVACSGRRACWATK</sequence>
<dbReference type="PROSITE" id="PS50082">
    <property type="entry name" value="WD_REPEATS_2"/>
    <property type="match status" value="3"/>
</dbReference>
<feature type="region of interest" description="Disordered" evidence="3">
    <location>
        <begin position="1240"/>
        <end position="1259"/>
    </location>
</feature>
<feature type="compositionally biased region" description="Polar residues" evidence="3">
    <location>
        <begin position="529"/>
        <end position="541"/>
    </location>
</feature>
<protein>
    <recommendedName>
        <fullName evidence="4">Myb-like domain-containing protein</fullName>
    </recommendedName>
</protein>
<feature type="region of interest" description="Disordered" evidence="3">
    <location>
        <begin position="310"/>
        <end position="427"/>
    </location>
</feature>
<dbReference type="InterPro" id="IPR037588">
    <property type="entry name" value="MLST8"/>
</dbReference>
<feature type="compositionally biased region" description="Low complexity" evidence="3">
    <location>
        <begin position="411"/>
        <end position="420"/>
    </location>
</feature>
<proteinExistence type="inferred from homology"/>
<feature type="region of interest" description="Disordered" evidence="3">
    <location>
        <begin position="512"/>
        <end position="557"/>
    </location>
</feature>
<feature type="repeat" description="WD" evidence="2">
    <location>
        <begin position="992"/>
        <end position="1024"/>
    </location>
</feature>
<accession>A0AB34KGX0</accession>
<feature type="repeat" description="WD" evidence="2">
    <location>
        <begin position="946"/>
        <end position="972"/>
    </location>
</feature>
<dbReference type="InterPro" id="IPR009057">
    <property type="entry name" value="Homeodomain-like_sf"/>
</dbReference>
<dbReference type="InterPro" id="IPR036322">
    <property type="entry name" value="WD40_repeat_dom_sf"/>
</dbReference>
<evidence type="ECO:0000256" key="2">
    <source>
        <dbReference type="PROSITE-ProRule" id="PRU00221"/>
    </source>
</evidence>
<feature type="compositionally biased region" description="Basic and acidic residues" evidence="3">
    <location>
        <begin position="358"/>
        <end position="368"/>
    </location>
</feature>
<feature type="compositionally biased region" description="Polar residues" evidence="3">
    <location>
        <begin position="310"/>
        <end position="322"/>
    </location>
</feature>
<feature type="compositionally biased region" description="Polar residues" evidence="3">
    <location>
        <begin position="18"/>
        <end position="27"/>
    </location>
</feature>
<feature type="compositionally biased region" description="Basic and acidic residues" evidence="3">
    <location>
        <begin position="1249"/>
        <end position="1258"/>
    </location>
</feature>
<dbReference type="Proteomes" id="UP000803884">
    <property type="component" value="Unassembled WGS sequence"/>
</dbReference>
<dbReference type="PANTHER" id="PTHR19842">
    <property type="entry name" value="G BETA-LIKE PROTEIN GBL"/>
    <property type="match status" value="1"/>
</dbReference>
<dbReference type="Pfam" id="PF00400">
    <property type="entry name" value="WD40"/>
    <property type="match status" value="4"/>
</dbReference>
<dbReference type="SMART" id="SM00717">
    <property type="entry name" value="SANT"/>
    <property type="match status" value="1"/>
</dbReference>
<dbReference type="CDD" id="cd00167">
    <property type="entry name" value="SANT"/>
    <property type="match status" value="1"/>
</dbReference>
<keyword evidence="2" id="KW-0853">WD repeat</keyword>
<dbReference type="GeneID" id="96009929"/>
<feature type="compositionally biased region" description="Low complexity" evidence="3">
    <location>
        <begin position="202"/>
        <end position="217"/>
    </location>
</feature>
<evidence type="ECO:0000256" key="3">
    <source>
        <dbReference type="SAM" id="MobiDB-lite"/>
    </source>
</evidence>
<keyword evidence="6" id="KW-1185">Reference proteome</keyword>
<evidence type="ECO:0000313" key="6">
    <source>
        <dbReference type="Proteomes" id="UP000803884"/>
    </source>
</evidence>
<dbReference type="RefSeq" id="XP_069226149.1">
    <property type="nucleotide sequence ID" value="XM_069377091.1"/>
</dbReference>